<reference evidence="1" key="1">
    <citation type="submission" date="2018-05" db="EMBL/GenBank/DDBJ databases">
        <authorList>
            <person name="Lanie J.A."/>
            <person name="Ng W.-L."/>
            <person name="Kazmierczak K.M."/>
            <person name="Andrzejewski T.M."/>
            <person name="Davidsen T.M."/>
            <person name="Wayne K.J."/>
            <person name="Tettelin H."/>
            <person name="Glass J.I."/>
            <person name="Rusch D."/>
            <person name="Podicherti R."/>
            <person name="Tsui H.-C.T."/>
            <person name="Winkler M.E."/>
        </authorList>
    </citation>
    <scope>NUCLEOTIDE SEQUENCE</scope>
</reference>
<organism evidence="1">
    <name type="scientific">marine metagenome</name>
    <dbReference type="NCBI Taxonomy" id="408172"/>
    <lineage>
        <taxon>unclassified sequences</taxon>
        <taxon>metagenomes</taxon>
        <taxon>ecological metagenomes</taxon>
    </lineage>
</organism>
<dbReference type="EMBL" id="UINC01178388">
    <property type="protein sequence ID" value="SVD86514.1"/>
    <property type="molecule type" value="Genomic_DNA"/>
</dbReference>
<proteinExistence type="predicted"/>
<accession>A0A382YTG5</accession>
<gene>
    <name evidence="1" type="ORF">METZ01_LOCUS439368</name>
</gene>
<sequence length="47" mass="5140">MEFEIGDGTKRQFGIGDVILAEDITGQGHITRVIGNEPRSLMLVPLD</sequence>
<dbReference type="AlphaFoldDB" id="A0A382YTG5"/>
<protein>
    <submittedName>
        <fullName evidence="1">Uncharacterized protein</fullName>
    </submittedName>
</protein>
<evidence type="ECO:0000313" key="1">
    <source>
        <dbReference type="EMBL" id="SVD86514.1"/>
    </source>
</evidence>
<name>A0A382YTG5_9ZZZZ</name>